<dbReference type="PANTHER" id="PTHR12227">
    <property type="entry name" value="GLYCERATE KINASE"/>
    <property type="match status" value="1"/>
</dbReference>
<dbReference type="InterPro" id="IPR025286">
    <property type="entry name" value="MOFRL_assoc_dom"/>
</dbReference>
<dbReference type="Pfam" id="PF13660">
    <property type="entry name" value="DUF4147"/>
    <property type="match status" value="1"/>
</dbReference>
<protein>
    <submittedName>
        <fullName evidence="3">Hydroxypyruvate reductase</fullName>
    </submittedName>
</protein>
<feature type="domain" description="MOFRL" evidence="1">
    <location>
        <begin position="304"/>
        <end position="409"/>
    </location>
</feature>
<dbReference type="EMBL" id="BAABRN010000001">
    <property type="protein sequence ID" value="GAA5500347.1"/>
    <property type="molecule type" value="Genomic_DNA"/>
</dbReference>
<feature type="domain" description="MOFRL-associated" evidence="2">
    <location>
        <begin position="13"/>
        <end position="224"/>
    </location>
</feature>
<dbReference type="InterPro" id="IPR037035">
    <property type="entry name" value="GK-like_C_sf"/>
</dbReference>
<keyword evidence="4" id="KW-1185">Reference proteome</keyword>
<comment type="caution">
    <text evidence="3">The sequence shown here is derived from an EMBL/GenBank/DDBJ whole genome shotgun (WGS) entry which is preliminary data.</text>
</comment>
<dbReference type="Pfam" id="PF05161">
    <property type="entry name" value="MOFRL"/>
    <property type="match status" value="1"/>
</dbReference>
<organism evidence="3 4">
    <name type="scientific">Deinococcus xinjiangensis</name>
    <dbReference type="NCBI Taxonomy" id="457454"/>
    <lineage>
        <taxon>Bacteria</taxon>
        <taxon>Thermotogati</taxon>
        <taxon>Deinococcota</taxon>
        <taxon>Deinococci</taxon>
        <taxon>Deinococcales</taxon>
        <taxon>Deinococcaceae</taxon>
        <taxon>Deinococcus</taxon>
    </lineage>
</organism>
<dbReference type="Gene3D" id="3.40.50.10180">
    <property type="entry name" value="Glycerate kinase, MOFRL-like N-terminal domain"/>
    <property type="match status" value="1"/>
</dbReference>
<dbReference type="PANTHER" id="PTHR12227:SF0">
    <property type="entry name" value="GLYCERATE KINASE"/>
    <property type="match status" value="1"/>
</dbReference>
<dbReference type="SUPFAM" id="SSF82544">
    <property type="entry name" value="GckA/TtuD-like"/>
    <property type="match status" value="1"/>
</dbReference>
<evidence type="ECO:0000313" key="3">
    <source>
        <dbReference type="EMBL" id="GAA5500347.1"/>
    </source>
</evidence>
<name>A0ABP9V9I2_9DEIO</name>
<dbReference type="InterPro" id="IPR038614">
    <property type="entry name" value="GK_N_sf"/>
</dbReference>
<dbReference type="RefSeq" id="WP_353540337.1">
    <property type="nucleotide sequence ID" value="NZ_BAABRN010000001.1"/>
</dbReference>
<evidence type="ECO:0000259" key="1">
    <source>
        <dbReference type="Pfam" id="PF05161"/>
    </source>
</evidence>
<dbReference type="Proteomes" id="UP001458946">
    <property type="component" value="Unassembled WGS sequence"/>
</dbReference>
<dbReference type="Gene3D" id="3.40.1480.10">
    <property type="entry name" value="MOFRL domain"/>
    <property type="match status" value="1"/>
</dbReference>
<evidence type="ECO:0000259" key="2">
    <source>
        <dbReference type="Pfam" id="PF13660"/>
    </source>
</evidence>
<accession>A0ABP9V9I2</accession>
<dbReference type="InterPro" id="IPR039760">
    <property type="entry name" value="MOFRL_protein"/>
</dbReference>
<sequence>MQRISGRPLRALLEAAYREALSAVSPARLLEPHLGGPRPDLIVAFGKASLPMARAALRAYPDVDAVVVPPTSRDLAGGAGLTVMPAAHPIPDRNSVLAAEEVLRRVSALQEGQEVLILVSGGGSALLCAPDGVSLKQKQALTRELLRAGATIGEINAVRKHLSRTKGGRLAQGARANIRALLLSDVVGDDPAVIASGPTVPDPTTFADALAVLDKYKLDAPDARKHFQSGALDTPKALPNVTNTIIGSNHLLLVAAQQFLQAQGVRAVILGDTFEGEAQALANFHASVIRSVQRHGEPNQGPLVLLSGGEATVTLTPNCTGIGGRNQEFALALALALGEKGVYALSAGSDGIDGSSPAAGAFLTPDTLARAKALGLDAPDFLVRHDSGSFFARLGDDLVTGPSGHNLNDFRAIWVEPTADLSGSNRPAD</sequence>
<reference evidence="3 4" key="1">
    <citation type="submission" date="2024-02" db="EMBL/GenBank/DDBJ databases">
        <title>Deinococcus xinjiangensis NBRC 107630.</title>
        <authorList>
            <person name="Ichikawa N."/>
            <person name="Katano-Makiyama Y."/>
            <person name="Hidaka K."/>
        </authorList>
    </citation>
    <scope>NUCLEOTIDE SEQUENCE [LARGE SCALE GENOMIC DNA]</scope>
    <source>
        <strain evidence="3 4">NBRC 107630</strain>
    </source>
</reference>
<evidence type="ECO:0000313" key="4">
    <source>
        <dbReference type="Proteomes" id="UP001458946"/>
    </source>
</evidence>
<dbReference type="InterPro" id="IPR007835">
    <property type="entry name" value="MOFRL"/>
</dbReference>
<gene>
    <name evidence="3" type="primary">ttuD</name>
    <name evidence="3" type="ORF">Dxin01_00067</name>
</gene>
<proteinExistence type="predicted"/>